<accession>A0A2Z6QLA4</accession>
<keyword evidence="5" id="KW-1185">Reference proteome</keyword>
<feature type="domain" description="Protein kinase" evidence="2">
    <location>
        <begin position="137"/>
        <end position="407"/>
    </location>
</feature>
<reference evidence="3 5" key="1">
    <citation type="submission" date="2017-11" db="EMBL/GenBank/DDBJ databases">
        <title>The genome of Rhizophagus clarus HR1 reveals common genetic basis of auxotrophy among arbuscular mycorrhizal fungi.</title>
        <authorList>
            <person name="Kobayashi Y."/>
        </authorList>
    </citation>
    <scope>NUCLEOTIDE SEQUENCE [LARGE SCALE GENOMIC DNA]</scope>
    <source>
        <strain evidence="3 5">HR1</strain>
    </source>
</reference>
<dbReference type="Pfam" id="PF07714">
    <property type="entry name" value="PK_Tyr_Ser-Thr"/>
    <property type="match status" value="1"/>
</dbReference>
<dbReference type="OrthoDB" id="68483at2759"/>
<protein>
    <submittedName>
        <fullName evidence="4">Kinase-like domain-containing protein</fullName>
    </submittedName>
</protein>
<dbReference type="AlphaFoldDB" id="A0A2Z6QLA4"/>
<dbReference type="Gene3D" id="1.10.510.10">
    <property type="entry name" value="Transferase(Phosphotransferase) domain 1"/>
    <property type="match status" value="1"/>
</dbReference>
<dbReference type="Proteomes" id="UP000615446">
    <property type="component" value="Unassembled WGS sequence"/>
</dbReference>
<feature type="compositionally biased region" description="Basic and acidic residues" evidence="1">
    <location>
        <begin position="443"/>
        <end position="457"/>
    </location>
</feature>
<dbReference type="GO" id="GO:0004674">
    <property type="term" value="F:protein serine/threonine kinase activity"/>
    <property type="evidence" value="ECO:0007669"/>
    <property type="project" value="TreeGrafter"/>
</dbReference>
<evidence type="ECO:0000259" key="2">
    <source>
        <dbReference type="PROSITE" id="PS50011"/>
    </source>
</evidence>
<evidence type="ECO:0000313" key="4">
    <source>
        <dbReference type="EMBL" id="GES79967.1"/>
    </source>
</evidence>
<feature type="region of interest" description="Disordered" evidence="1">
    <location>
        <begin position="443"/>
        <end position="469"/>
    </location>
</feature>
<keyword evidence="4" id="KW-0418">Kinase</keyword>
<dbReference type="EMBL" id="BEXD01000896">
    <property type="protein sequence ID" value="GBB90973.1"/>
    <property type="molecule type" value="Genomic_DNA"/>
</dbReference>
<dbReference type="Proteomes" id="UP000247702">
    <property type="component" value="Unassembled WGS sequence"/>
</dbReference>
<dbReference type="EMBL" id="BLAL01000047">
    <property type="protein sequence ID" value="GES79967.1"/>
    <property type="molecule type" value="Genomic_DNA"/>
</dbReference>
<proteinExistence type="predicted"/>
<evidence type="ECO:0000313" key="3">
    <source>
        <dbReference type="EMBL" id="GBB90973.1"/>
    </source>
</evidence>
<dbReference type="SUPFAM" id="SSF56112">
    <property type="entry name" value="Protein kinase-like (PK-like)"/>
    <property type="match status" value="1"/>
</dbReference>
<dbReference type="InterPro" id="IPR000719">
    <property type="entry name" value="Prot_kinase_dom"/>
</dbReference>
<dbReference type="InterPro" id="IPR011009">
    <property type="entry name" value="Kinase-like_dom_sf"/>
</dbReference>
<sequence>MALIRKEIVNAAINKAISLIDYNIQNDLIKQFKFIRRTVLSDIYLSRDEKTEAIKIINILYNRNKIMNNDGNTRICEICNHECLAVLYCEYCLRNYLKSRFSNWTSGNDDIDNLIRRCQMESLEPEKIIEWIPFNNLQDITYLPKGGYSDIYKAVWITGSYNEWSSKSQRLKRFGKQDVILKGLKDGENDRWFEEIKSHLTINQSPDIIPCYGITQNPFNGNYMIVMNIMDENLREYLQKNNNQLTWKERIQIAFDIIIALKSIHDENKVHRNLHSGNIFIKKANQRFGIGDLGFCDSANKPSTSIYGNLPYIAPEVIAGKKYTFKSDIYSIAILMWEISSGQTPFIDHEHDYTLATYINNGIRPRMVPAIPLEYKNLMKQCWDADPSKRPDINILVEKIRDINRLYQNTLNRSEAINNLETNRTSDFEISYRSKLYQFEKFPDPRNATDAEQKAFDSKYSQKNSPKKKGGIFKVDKLSKMFKRRPSQNDVDNNKETMQHQMYYINGKYEIDNNPKLHLKIQEESEILDVRDFYLNSKVF</sequence>
<evidence type="ECO:0000256" key="1">
    <source>
        <dbReference type="SAM" id="MobiDB-lite"/>
    </source>
</evidence>
<reference evidence="4" key="2">
    <citation type="submission" date="2019-10" db="EMBL/GenBank/DDBJ databases">
        <title>Conservation and host-specific expression of non-tandemly repeated heterogenous ribosome RNA gene in arbuscular mycorrhizal fungi.</title>
        <authorList>
            <person name="Maeda T."/>
            <person name="Kobayashi Y."/>
            <person name="Nakagawa T."/>
            <person name="Ezawa T."/>
            <person name="Yamaguchi K."/>
            <person name="Bino T."/>
            <person name="Nishimoto Y."/>
            <person name="Shigenobu S."/>
            <person name="Kawaguchi M."/>
        </authorList>
    </citation>
    <scope>NUCLEOTIDE SEQUENCE</scope>
    <source>
        <strain evidence="4">HR1</strain>
    </source>
</reference>
<organism evidence="3 5">
    <name type="scientific">Rhizophagus clarus</name>
    <dbReference type="NCBI Taxonomy" id="94130"/>
    <lineage>
        <taxon>Eukaryota</taxon>
        <taxon>Fungi</taxon>
        <taxon>Fungi incertae sedis</taxon>
        <taxon>Mucoromycota</taxon>
        <taxon>Glomeromycotina</taxon>
        <taxon>Glomeromycetes</taxon>
        <taxon>Glomerales</taxon>
        <taxon>Glomeraceae</taxon>
        <taxon>Rhizophagus</taxon>
    </lineage>
</organism>
<dbReference type="InterPro" id="IPR051681">
    <property type="entry name" value="Ser/Thr_Kinases-Pseudokinases"/>
</dbReference>
<dbReference type="PANTHER" id="PTHR44329">
    <property type="entry name" value="SERINE/THREONINE-PROTEIN KINASE TNNI3K-RELATED"/>
    <property type="match status" value="1"/>
</dbReference>
<dbReference type="PROSITE" id="PS50011">
    <property type="entry name" value="PROTEIN_KINASE_DOM"/>
    <property type="match status" value="1"/>
</dbReference>
<dbReference type="GO" id="GO:0005524">
    <property type="term" value="F:ATP binding"/>
    <property type="evidence" value="ECO:0007669"/>
    <property type="project" value="InterPro"/>
</dbReference>
<gene>
    <name evidence="4" type="ORF">RCL2_000726800</name>
    <name evidence="3" type="ORF">RclHR1_18040002</name>
</gene>
<evidence type="ECO:0000313" key="5">
    <source>
        <dbReference type="Proteomes" id="UP000247702"/>
    </source>
</evidence>
<comment type="caution">
    <text evidence="3">The sequence shown here is derived from an EMBL/GenBank/DDBJ whole genome shotgun (WGS) entry which is preliminary data.</text>
</comment>
<keyword evidence="4" id="KW-0808">Transferase</keyword>
<dbReference type="InterPro" id="IPR001245">
    <property type="entry name" value="Ser-Thr/Tyr_kinase_cat_dom"/>
</dbReference>
<name>A0A2Z6QLA4_9GLOM</name>